<evidence type="ECO:0000256" key="7">
    <source>
        <dbReference type="ARBA" id="ARBA00023242"/>
    </source>
</evidence>
<dbReference type="Pfam" id="PF10444">
    <property type="entry name" value="Nbl1_Borealin_N"/>
    <property type="match status" value="1"/>
</dbReference>
<evidence type="ECO:0000256" key="9">
    <source>
        <dbReference type="ARBA" id="ARBA00023328"/>
    </source>
</evidence>
<evidence type="ECO:0000256" key="3">
    <source>
        <dbReference type="ARBA" id="ARBA00009914"/>
    </source>
</evidence>
<dbReference type="InterPro" id="IPR018851">
    <property type="entry name" value="Borealin_N"/>
</dbReference>
<dbReference type="InterPro" id="IPR018867">
    <property type="entry name" value="Cell_div_borealin"/>
</dbReference>
<keyword evidence="5" id="KW-0132">Cell division</keyword>
<evidence type="ECO:0000256" key="5">
    <source>
        <dbReference type="ARBA" id="ARBA00022618"/>
    </source>
</evidence>
<evidence type="ECO:0000256" key="2">
    <source>
        <dbReference type="ARBA" id="ARBA00004584"/>
    </source>
</evidence>
<dbReference type="PANTHER" id="PTHR16040:SF7">
    <property type="entry name" value="AUSTRALIN, ISOFORM A-RELATED"/>
    <property type="match status" value="1"/>
</dbReference>
<comment type="similarity">
    <text evidence="3">Belongs to the borealin family.</text>
</comment>
<feature type="compositionally biased region" description="Low complexity" evidence="10">
    <location>
        <begin position="228"/>
        <end position="247"/>
    </location>
</feature>
<keyword evidence="9" id="KW-0137">Centromere</keyword>
<dbReference type="OrthoDB" id="2392550at2759"/>
<feature type="compositionally biased region" description="Basic and acidic residues" evidence="10">
    <location>
        <begin position="159"/>
        <end position="182"/>
    </location>
</feature>
<keyword evidence="8" id="KW-0131">Cell cycle</keyword>
<dbReference type="PANTHER" id="PTHR16040">
    <property type="entry name" value="AUSTRALIN, ISOFORM A-RELATED"/>
    <property type="match status" value="1"/>
</dbReference>
<gene>
    <name evidence="12" type="ORF">NA57DRAFT_55801</name>
</gene>
<dbReference type="GO" id="GO:0000070">
    <property type="term" value="P:mitotic sister chromatid segregation"/>
    <property type="evidence" value="ECO:0007669"/>
    <property type="project" value="TreeGrafter"/>
</dbReference>
<comment type="subcellular location">
    <subcellularLocation>
        <location evidence="2">Chromosome</location>
        <location evidence="2">Centromere</location>
    </subcellularLocation>
    <subcellularLocation>
        <location evidence="1">Nucleus</location>
    </subcellularLocation>
</comment>
<evidence type="ECO:0000313" key="13">
    <source>
        <dbReference type="Proteomes" id="UP000799772"/>
    </source>
</evidence>
<feature type="compositionally biased region" description="Polar residues" evidence="10">
    <location>
        <begin position="12"/>
        <end position="27"/>
    </location>
</feature>
<dbReference type="GO" id="GO:0051301">
    <property type="term" value="P:cell division"/>
    <property type="evidence" value="ECO:0007669"/>
    <property type="project" value="UniProtKB-KW"/>
</dbReference>
<evidence type="ECO:0000256" key="10">
    <source>
        <dbReference type="SAM" id="MobiDB-lite"/>
    </source>
</evidence>
<keyword evidence="4" id="KW-0158">Chromosome</keyword>
<organism evidence="12 13">
    <name type="scientific">Rhizodiscina lignyota</name>
    <dbReference type="NCBI Taxonomy" id="1504668"/>
    <lineage>
        <taxon>Eukaryota</taxon>
        <taxon>Fungi</taxon>
        <taxon>Dikarya</taxon>
        <taxon>Ascomycota</taxon>
        <taxon>Pezizomycotina</taxon>
        <taxon>Dothideomycetes</taxon>
        <taxon>Pleosporomycetidae</taxon>
        <taxon>Aulographales</taxon>
        <taxon>Rhizodiscinaceae</taxon>
        <taxon>Rhizodiscina</taxon>
    </lineage>
</organism>
<dbReference type="GO" id="GO:0032133">
    <property type="term" value="C:chromosome passenger complex"/>
    <property type="evidence" value="ECO:0007669"/>
    <property type="project" value="TreeGrafter"/>
</dbReference>
<evidence type="ECO:0000256" key="8">
    <source>
        <dbReference type="ARBA" id="ARBA00023306"/>
    </source>
</evidence>
<feature type="region of interest" description="Disordered" evidence="10">
    <location>
        <begin position="1"/>
        <end position="49"/>
    </location>
</feature>
<dbReference type="EMBL" id="ML978125">
    <property type="protein sequence ID" value="KAF2099863.1"/>
    <property type="molecule type" value="Genomic_DNA"/>
</dbReference>
<evidence type="ECO:0000256" key="1">
    <source>
        <dbReference type="ARBA" id="ARBA00004123"/>
    </source>
</evidence>
<feature type="compositionally biased region" description="Low complexity" evidence="10">
    <location>
        <begin position="292"/>
        <end position="302"/>
    </location>
</feature>
<feature type="region of interest" description="Disordered" evidence="10">
    <location>
        <begin position="131"/>
        <end position="263"/>
    </location>
</feature>
<dbReference type="Proteomes" id="UP000799772">
    <property type="component" value="Unassembled WGS sequence"/>
</dbReference>
<feature type="region of interest" description="Disordered" evidence="10">
    <location>
        <begin position="276"/>
        <end position="352"/>
    </location>
</feature>
<comment type="caution">
    <text evidence="12">The sequence shown here is derived from an EMBL/GenBank/DDBJ whole genome shotgun (WGS) entry which is preliminary data.</text>
</comment>
<protein>
    <recommendedName>
        <fullName evidence="11">Borealin N-terminal domain-containing protein</fullName>
    </recommendedName>
</protein>
<name>A0A9P4IID7_9PEZI</name>
<evidence type="ECO:0000256" key="4">
    <source>
        <dbReference type="ARBA" id="ARBA00022454"/>
    </source>
</evidence>
<keyword evidence="13" id="KW-1185">Reference proteome</keyword>
<evidence type="ECO:0000259" key="11">
    <source>
        <dbReference type="Pfam" id="PF10444"/>
    </source>
</evidence>
<dbReference type="AlphaFoldDB" id="A0A9P4IID7"/>
<evidence type="ECO:0000256" key="6">
    <source>
        <dbReference type="ARBA" id="ARBA00022776"/>
    </source>
</evidence>
<sequence length="397" mass="41547">MAPQRTRKQKSGEASTADATTAGQSITFAPETVQPAATPERSPSKQKPMITGAQKQALIDNLQLEITERARKLRAVYALHAQGLRSRLEMRINRIPQSLRSTNIEELINKYSEQQTTSKSAVSTATIVPKLTVAKPRSPPKQQVPLASAPTRLRGTKRSSHEISTHSDKENADVHEDLDLPKKRTKTAAGSAHASNATARLPRGASRKVDPSQILSPKSHNSRTLPRSPIKGQQSSSSSGLSSPQKSYLARPASPLKPPPAVSNATATLAGMVHSSTTNTRAAGRNITRPPTAASTASTATTGSLRGKKVAASTKTNMPPPPVPAPRATRNRTASNSSNTSNTSAGTTIVKKAAAPAARKGIVGRVAGMAAAGRKAAAAKKEAVAAGAGGRTLRARK</sequence>
<feature type="compositionally biased region" description="Polar residues" evidence="10">
    <location>
        <begin position="213"/>
        <end position="225"/>
    </location>
</feature>
<dbReference type="GO" id="GO:0000775">
    <property type="term" value="C:chromosome, centromeric region"/>
    <property type="evidence" value="ECO:0007669"/>
    <property type="project" value="UniProtKB-SubCell"/>
</dbReference>
<reference evidence="12" key="1">
    <citation type="journal article" date="2020" name="Stud. Mycol.">
        <title>101 Dothideomycetes genomes: a test case for predicting lifestyles and emergence of pathogens.</title>
        <authorList>
            <person name="Haridas S."/>
            <person name="Albert R."/>
            <person name="Binder M."/>
            <person name="Bloem J."/>
            <person name="Labutti K."/>
            <person name="Salamov A."/>
            <person name="Andreopoulos B."/>
            <person name="Baker S."/>
            <person name="Barry K."/>
            <person name="Bills G."/>
            <person name="Bluhm B."/>
            <person name="Cannon C."/>
            <person name="Castanera R."/>
            <person name="Culley D."/>
            <person name="Daum C."/>
            <person name="Ezra D."/>
            <person name="Gonzalez J."/>
            <person name="Henrissat B."/>
            <person name="Kuo A."/>
            <person name="Liang C."/>
            <person name="Lipzen A."/>
            <person name="Lutzoni F."/>
            <person name="Magnuson J."/>
            <person name="Mondo S."/>
            <person name="Nolan M."/>
            <person name="Ohm R."/>
            <person name="Pangilinan J."/>
            <person name="Park H.-J."/>
            <person name="Ramirez L."/>
            <person name="Alfaro M."/>
            <person name="Sun H."/>
            <person name="Tritt A."/>
            <person name="Yoshinaga Y."/>
            <person name="Zwiers L.-H."/>
            <person name="Turgeon B."/>
            <person name="Goodwin S."/>
            <person name="Spatafora J."/>
            <person name="Crous P."/>
            <person name="Grigoriev I."/>
        </authorList>
    </citation>
    <scope>NUCLEOTIDE SEQUENCE</scope>
    <source>
        <strain evidence="12">CBS 133067</strain>
    </source>
</reference>
<proteinExistence type="inferred from homology"/>
<keyword evidence="6" id="KW-0498">Mitosis</keyword>
<feature type="compositionally biased region" description="Low complexity" evidence="10">
    <location>
        <begin position="326"/>
        <end position="345"/>
    </location>
</feature>
<accession>A0A9P4IID7</accession>
<dbReference type="GO" id="GO:0005634">
    <property type="term" value="C:nucleus"/>
    <property type="evidence" value="ECO:0007669"/>
    <property type="project" value="UniProtKB-SubCell"/>
</dbReference>
<dbReference type="GO" id="GO:0051233">
    <property type="term" value="C:spindle midzone"/>
    <property type="evidence" value="ECO:0007669"/>
    <property type="project" value="TreeGrafter"/>
</dbReference>
<feature type="domain" description="Borealin N-terminal" evidence="11">
    <location>
        <begin position="54"/>
        <end position="110"/>
    </location>
</feature>
<keyword evidence="7" id="KW-0539">Nucleus</keyword>
<evidence type="ECO:0000313" key="12">
    <source>
        <dbReference type="EMBL" id="KAF2099863.1"/>
    </source>
</evidence>
<feature type="compositionally biased region" description="Low complexity" evidence="10">
    <location>
        <begin position="187"/>
        <end position="199"/>
    </location>
</feature>